<dbReference type="EMBL" id="AP023214">
    <property type="protein sequence ID" value="BCG49259.1"/>
    <property type="molecule type" value="Genomic_DNA"/>
</dbReference>
<dbReference type="CDD" id="cd02947">
    <property type="entry name" value="TRX_family"/>
    <property type="match status" value="1"/>
</dbReference>
<sequence>MIKINNKKLIKLIENKKKILLISAEWCSPCKILKKNIKKIEKKLNLLFFNIDADKYKEYCMKLGIKFLPSLIFDLKNKKIMSGLIKIKDILKEINFKR</sequence>
<reference evidence="2 3" key="1">
    <citation type="journal article" date="2020" name="Genome Biol. Evol.">
        <title>Comparative Genomics Underlines Multiple Roles of Profftella, an Obligate Symbiont of Psyllids: Providing Toxins, Vitamins, and Carotenoids.</title>
        <authorList>
            <person name="Nakabachi A."/>
            <person name="Piel J."/>
            <person name="Malenovsky I."/>
            <person name="Hirose Y."/>
        </authorList>
    </citation>
    <scope>NUCLEOTIDE SEQUENCE [LARGE SCALE GENOMIC DNA]</scope>
    <source>
        <strain evidence="2 3">Dco</strain>
    </source>
</reference>
<protein>
    <submittedName>
        <fullName evidence="2">Thioredoxin</fullName>
    </submittedName>
</protein>
<dbReference type="Gene3D" id="3.40.30.10">
    <property type="entry name" value="Glutaredoxin"/>
    <property type="match status" value="1"/>
</dbReference>
<dbReference type="AlphaFoldDB" id="A0A7R6VYE2"/>
<proteinExistence type="predicted"/>
<evidence type="ECO:0000313" key="3">
    <source>
        <dbReference type="Proteomes" id="UP000595596"/>
    </source>
</evidence>
<dbReference type="Pfam" id="PF00085">
    <property type="entry name" value="Thioredoxin"/>
    <property type="match status" value="1"/>
</dbReference>
<dbReference type="RefSeq" id="WP_201329548.1">
    <property type="nucleotide sequence ID" value="NZ_AP023214.1"/>
</dbReference>
<gene>
    <name evidence="2" type="primary">trxA</name>
    <name evidence="2" type="ORF">CRDco_0390</name>
</gene>
<dbReference type="SUPFAM" id="SSF52833">
    <property type="entry name" value="Thioredoxin-like"/>
    <property type="match status" value="1"/>
</dbReference>
<keyword evidence="3" id="KW-1185">Reference proteome</keyword>
<organism evidence="2 3">
    <name type="scientific">Candidatus Carsonella ruddii</name>
    <name type="common">Diaphorina cf. continua</name>
    <dbReference type="NCBI Taxonomy" id="2661587"/>
    <lineage>
        <taxon>Bacteria</taxon>
        <taxon>Pseudomonadati</taxon>
        <taxon>Pseudomonadota</taxon>
        <taxon>Gammaproteobacteria</taxon>
        <taxon>Oceanospirillales</taxon>
        <taxon>Halomonadaceae</taxon>
        <taxon>Zymobacter group</taxon>
        <taxon>Candidatus Carsonella</taxon>
    </lineage>
</organism>
<name>A0A7R6VYE2_CARRU</name>
<dbReference type="KEGG" id="crr:CRDco_0390"/>
<feature type="domain" description="Thioredoxin" evidence="1">
    <location>
        <begin position="5"/>
        <end position="82"/>
    </location>
</feature>
<dbReference type="InterPro" id="IPR013766">
    <property type="entry name" value="Thioredoxin_domain"/>
</dbReference>
<evidence type="ECO:0000313" key="2">
    <source>
        <dbReference type="EMBL" id="BCG49259.1"/>
    </source>
</evidence>
<accession>A0A7R6VYE2</accession>
<evidence type="ECO:0000259" key="1">
    <source>
        <dbReference type="Pfam" id="PF00085"/>
    </source>
</evidence>
<dbReference type="InterPro" id="IPR036249">
    <property type="entry name" value="Thioredoxin-like_sf"/>
</dbReference>
<dbReference type="Proteomes" id="UP000595596">
    <property type="component" value="Chromosome"/>
</dbReference>